<evidence type="ECO:0000256" key="3">
    <source>
        <dbReference type="ARBA" id="ARBA00023002"/>
    </source>
</evidence>
<evidence type="ECO:0000256" key="2">
    <source>
        <dbReference type="ARBA" id="ARBA00011881"/>
    </source>
</evidence>
<dbReference type="PANTHER" id="PTHR43521">
    <property type="entry name" value="ALPHA-AMINOADIPIC SEMIALDEHYDE DEHYDROGENASE"/>
    <property type="match status" value="1"/>
</dbReference>
<dbReference type="Gene3D" id="3.40.309.10">
    <property type="entry name" value="Aldehyde Dehydrogenase, Chain A, domain 2"/>
    <property type="match status" value="1"/>
</dbReference>
<evidence type="ECO:0000313" key="9">
    <source>
        <dbReference type="EMBL" id="PAV17916.1"/>
    </source>
</evidence>
<gene>
    <name evidence="9" type="ORF">PNOK_0640200</name>
</gene>
<dbReference type="CDD" id="cd07130">
    <property type="entry name" value="ALDH_F7_AASADH"/>
    <property type="match status" value="1"/>
</dbReference>
<protein>
    <recommendedName>
        <fullName evidence="5">aldehyde dehydrogenase (NAD(+))</fullName>
        <ecNumber evidence="5">1.2.1.3</ecNumber>
    </recommendedName>
</protein>
<dbReference type="EC" id="1.2.1.3" evidence="5"/>
<comment type="caution">
    <text evidence="9">The sequence shown here is derived from an EMBL/GenBank/DDBJ whole genome shotgun (WGS) entry which is preliminary data.</text>
</comment>
<sequence>MLPRVPPRSLLRVGPRPGRTVAFSRSLSSRAGSVLGALDLPIRDGAELPGVYDGSWRGKGDVFESVCPSTGEVLARVRSASPEEMEVTLAKSREAFLEVRKLPAPRRGEILRQIRDELSKKRDELGALVSLEMGKIRTEGEGEVQEFIDICDYAIGLSRMMNGNVVASERPGHTILEMANPLGVVGVLSAFNFPVAVYGWNLALSLVAGNATLWKPSPSTPLCSIAITNIISKVLERNGLPGAVAGLVTGGRDVGEAVVGSKDVDMVSFTGSEETGRTVAKVVQSRFGKVLLELGGNNASIVMPDADLSLAVPAIFFGAVGTAGQRCTSTRRLYLHRSIANPVLEKLQSLYTRIAPGDPLAQGTLLGPLHTQAAVKLFESSVTSHRNTGADILVGGSLAAGLTNTHLARGNFVQPTIVIPKNSDPSAQTPAGSLWRTECFAPVLQVGLFDELEEAIAWNNSVPQGLSSSLWTRDMRNVGRWIGPEGSDAGIVNVNVGTSGAEIGAAFGGNKSTGWGRESGGDAWKQYVRWSACTINFSDAAPLAQGVNFSS</sequence>
<dbReference type="EMBL" id="NBII01000006">
    <property type="protein sequence ID" value="PAV17916.1"/>
    <property type="molecule type" value="Genomic_DNA"/>
</dbReference>
<dbReference type="Pfam" id="PF00171">
    <property type="entry name" value="Aldedh"/>
    <property type="match status" value="1"/>
</dbReference>
<feature type="active site" evidence="6">
    <location>
        <position position="293"/>
    </location>
</feature>
<dbReference type="STRING" id="2282107.A0A286UE92"/>
<keyword evidence="4" id="KW-0520">NAD</keyword>
<dbReference type="InterPro" id="IPR016163">
    <property type="entry name" value="Ald_DH_C"/>
</dbReference>
<evidence type="ECO:0000256" key="5">
    <source>
        <dbReference type="ARBA" id="ARBA00024226"/>
    </source>
</evidence>
<evidence type="ECO:0000259" key="8">
    <source>
        <dbReference type="Pfam" id="PF00171"/>
    </source>
</evidence>
<dbReference type="InterPro" id="IPR016162">
    <property type="entry name" value="Ald_DH_N"/>
</dbReference>
<comment type="similarity">
    <text evidence="1 7">Belongs to the aldehyde dehydrogenase family.</text>
</comment>
<keyword evidence="3 7" id="KW-0560">Oxidoreductase</keyword>
<dbReference type="Gene3D" id="3.40.605.10">
    <property type="entry name" value="Aldehyde Dehydrogenase, Chain A, domain 1"/>
    <property type="match status" value="1"/>
</dbReference>
<dbReference type="InterPro" id="IPR015590">
    <property type="entry name" value="Aldehyde_DH_dom"/>
</dbReference>
<dbReference type="PROSITE" id="PS00687">
    <property type="entry name" value="ALDEHYDE_DEHYDR_GLU"/>
    <property type="match status" value="1"/>
</dbReference>
<dbReference type="InterPro" id="IPR029510">
    <property type="entry name" value="Ald_DH_CS_GLU"/>
</dbReference>
<dbReference type="InParanoid" id="A0A286UE92"/>
<proteinExistence type="inferred from homology"/>
<dbReference type="Proteomes" id="UP000217199">
    <property type="component" value="Unassembled WGS sequence"/>
</dbReference>
<accession>A0A286UE92</accession>
<feature type="domain" description="Aldehyde dehydrogenase" evidence="8">
    <location>
        <begin position="60"/>
        <end position="530"/>
    </location>
</feature>
<evidence type="ECO:0000313" key="10">
    <source>
        <dbReference type="Proteomes" id="UP000217199"/>
    </source>
</evidence>
<evidence type="ECO:0000256" key="7">
    <source>
        <dbReference type="RuleBase" id="RU003345"/>
    </source>
</evidence>
<organism evidence="9 10">
    <name type="scientific">Pyrrhoderma noxium</name>
    <dbReference type="NCBI Taxonomy" id="2282107"/>
    <lineage>
        <taxon>Eukaryota</taxon>
        <taxon>Fungi</taxon>
        <taxon>Dikarya</taxon>
        <taxon>Basidiomycota</taxon>
        <taxon>Agaricomycotina</taxon>
        <taxon>Agaricomycetes</taxon>
        <taxon>Hymenochaetales</taxon>
        <taxon>Hymenochaetaceae</taxon>
        <taxon>Pyrrhoderma</taxon>
    </lineage>
</organism>
<comment type="subunit">
    <text evidence="2">Homotetramer.</text>
</comment>
<keyword evidence="10" id="KW-1185">Reference proteome</keyword>
<reference evidence="9 10" key="1">
    <citation type="journal article" date="2017" name="Mol. Ecol.">
        <title>Comparative and population genomic landscape of Phellinus noxius: A hypervariable fungus causing root rot in trees.</title>
        <authorList>
            <person name="Chung C.L."/>
            <person name="Lee T.J."/>
            <person name="Akiba M."/>
            <person name="Lee H.H."/>
            <person name="Kuo T.H."/>
            <person name="Liu D."/>
            <person name="Ke H.M."/>
            <person name="Yokoi T."/>
            <person name="Roa M.B."/>
            <person name="Lu M.J."/>
            <person name="Chang Y.Y."/>
            <person name="Ann P.J."/>
            <person name="Tsai J.N."/>
            <person name="Chen C.Y."/>
            <person name="Tzean S.S."/>
            <person name="Ota Y."/>
            <person name="Hattori T."/>
            <person name="Sahashi N."/>
            <person name="Liou R.F."/>
            <person name="Kikuchi T."/>
            <person name="Tsai I.J."/>
        </authorList>
    </citation>
    <scope>NUCLEOTIDE SEQUENCE [LARGE SCALE GENOMIC DNA]</scope>
    <source>
        <strain evidence="9 10">FFPRI411160</strain>
    </source>
</reference>
<dbReference type="InterPro" id="IPR044638">
    <property type="entry name" value="ALDH7A1-like"/>
</dbReference>
<dbReference type="AlphaFoldDB" id="A0A286UE92"/>
<dbReference type="GO" id="GO:0004029">
    <property type="term" value="F:aldehyde dehydrogenase (NAD+) activity"/>
    <property type="evidence" value="ECO:0007669"/>
    <property type="project" value="UniProtKB-EC"/>
</dbReference>
<dbReference type="SUPFAM" id="SSF53720">
    <property type="entry name" value="ALDH-like"/>
    <property type="match status" value="1"/>
</dbReference>
<dbReference type="InterPro" id="IPR016161">
    <property type="entry name" value="Ald_DH/histidinol_DH"/>
</dbReference>
<evidence type="ECO:0000256" key="1">
    <source>
        <dbReference type="ARBA" id="ARBA00009986"/>
    </source>
</evidence>
<dbReference type="PANTHER" id="PTHR43521:SF1">
    <property type="entry name" value="ALPHA-AMINOADIPIC SEMIALDEHYDE DEHYDROGENASE"/>
    <property type="match status" value="1"/>
</dbReference>
<name>A0A286UE92_9AGAM</name>
<evidence type="ECO:0000256" key="6">
    <source>
        <dbReference type="PROSITE-ProRule" id="PRU10007"/>
    </source>
</evidence>
<dbReference type="OrthoDB" id="310895at2759"/>
<evidence type="ECO:0000256" key="4">
    <source>
        <dbReference type="ARBA" id="ARBA00023027"/>
    </source>
</evidence>